<dbReference type="Proteomes" id="UP001270362">
    <property type="component" value="Unassembled WGS sequence"/>
</dbReference>
<evidence type="ECO:0000256" key="1">
    <source>
        <dbReference type="SAM" id="Phobius"/>
    </source>
</evidence>
<dbReference type="AlphaFoldDB" id="A0AAE1CCM1"/>
<accession>A0AAE1CCM1</accession>
<dbReference type="EMBL" id="JAULSO010000002">
    <property type="protein sequence ID" value="KAK3688575.1"/>
    <property type="molecule type" value="Genomic_DNA"/>
</dbReference>
<protein>
    <submittedName>
        <fullName evidence="2">Uncharacterized protein</fullName>
    </submittedName>
</protein>
<name>A0AAE1CCM1_9PEZI</name>
<gene>
    <name evidence="2" type="ORF">B0T22DRAFT_158155</name>
</gene>
<reference evidence="2" key="2">
    <citation type="submission" date="2023-06" db="EMBL/GenBank/DDBJ databases">
        <authorList>
            <consortium name="Lawrence Berkeley National Laboratory"/>
            <person name="Haridas S."/>
            <person name="Hensen N."/>
            <person name="Bonometti L."/>
            <person name="Westerberg I."/>
            <person name="Brannstrom I.O."/>
            <person name="Guillou S."/>
            <person name="Cros-Aarteil S."/>
            <person name="Calhoun S."/>
            <person name="Kuo A."/>
            <person name="Mondo S."/>
            <person name="Pangilinan J."/>
            <person name="Riley R."/>
            <person name="Labutti K."/>
            <person name="Andreopoulos B."/>
            <person name="Lipzen A."/>
            <person name="Chen C."/>
            <person name="Yanf M."/>
            <person name="Daum C."/>
            <person name="Ng V."/>
            <person name="Clum A."/>
            <person name="Steindorff A."/>
            <person name="Ohm R."/>
            <person name="Martin F."/>
            <person name="Silar P."/>
            <person name="Natvig D."/>
            <person name="Lalanne C."/>
            <person name="Gautier V."/>
            <person name="Ament-Velasquez S.L."/>
            <person name="Kruys A."/>
            <person name="Hutchinson M.I."/>
            <person name="Powell A.J."/>
            <person name="Barry K."/>
            <person name="Miller A.N."/>
            <person name="Grigoriev I.V."/>
            <person name="Debuchy R."/>
            <person name="Gladieux P."/>
            <person name="Thoren M.H."/>
            <person name="Johannesson H."/>
        </authorList>
    </citation>
    <scope>NUCLEOTIDE SEQUENCE</scope>
    <source>
        <strain evidence="2">CBS 314.62</strain>
    </source>
</reference>
<reference evidence="2" key="1">
    <citation type="journal article" date="2023" name="Mol. Phylogenet. Evol.">
        <title>Genome-scale phylogeny and comparative genomics of the fungal order Sordariales.</title>
        <authorList>
            <person name="Hensen N."/>
            <person name="Bonometti L."/>
            <person name="Westerberg I."/>
            <person name="Brannstrom I.O."/>
            <person name="Guillou S."/>
            <person name="Cros-Aarteil S."/>
            <person name="Calhoun S."/>
            <person name="Haridas S."/>
            <person name="Kuo A."/>
            <person name="Mondo S."/>
            <person name="Pangilinan J."/>
            <person name="Riley R."/>
            <person name="LaButti K."/>
            <person name="Andreopoulos B."/>
            <person name="Lipzen A."/>
            <person name="Chen C."/>
            <person name="Yan M."/>
            <person name="Daum C."/>
            <person name="Ng V."/>
            <person name="Clum A."/>
            <person name="Steindorff A."/>
            <person name="Ohm R.A."/>
            <person name="Martin F."/>
            <person name="Silar P."/>
            <person name="Natvig D.O."/>
            <person name="Lalanne C."/>
            <person name="Gautier V."/>
            <person name="Ament-Velasquez S.L."/>
            <person name="Kruys A."/>
            <person name="Hutchinson M.I."/>
            <person name="Powell A.J."/>
            <person name="Barry K."/>
            <person name="Miller A.N."/>
            <person name="Grigoriev I.V."/>
            <person name="Debuchy R."/>
            <person name="Gladieux P."/>
            <person name="Hiltunen Thoren M."/>
            <person name="Johannesson H."/>
        </authorList>
    </citation>
    <scope>NUCLEOTIDE SEQUENCE</scope>
    <source>
        <strain evidence="2">CBS 314.62</strain>
    </source>
</reference>
<keyword evidence="1" id="KW-0812">Transmembrane</keyword>
<sequence>MMTGRVMICYCTYHVLRVGMGRDAPRRAIWVGAGQGSEPLIESRRANTSRWAHSIWRGAFYRTGSFPASRLTFVHWIVCPCVVISVFAVCAPFVRGSYCFGYSLGLWCGAPEMRCRNVREVPLTRNSLLVATHGACVPLGFSALSKSYVAVLARTGTC</sequence>
<comment type="caution">
    <text evidence="2">The sequence shown here is derived from an EMBL/GenBank/DDBJ whole genome shotgun (WGS) entry which is preliminary data.</text>
</comment>
<organism evidence="2 3">
    <name type="scientific">Podospora appendiculata</name>
    <dbReference type="NCBI Taxonomy" id="314037"/>
    <lineage>
        <taxon>Eukaryota</taxon>
        <taxon>Fungi</taxon>
        <taxon>Dikarya</taxon>
        <taxon>Ascomycota</taxon>
        <taxon>Pezizomycotina</taxon>
        <taxon>Sordariomycetes</taxon>
        <taxon>Sordariomycetidae</taxon>
        <taxon>Sordariales</taxon>
        <taxon>Podosporaceae</taxon>
        <taxon>Podospora</taxon>
    </lineage>
</organism>
<evidence type="ECO:0000313" key="3">
    <source>
        <dbReference type="Proteomes" id="UP001270362"/>
    </source>
</evidence>
<keyword evidence="1" id="KW-0472">Membrane</keyword>
<keyword evidence="3" id="KW-1185">Reference proteome</keyword>
<evidence type="ECO:0000313" key="2">
    <source>
        <dbReference type="EMBL" id="KAK3688575.1"/>
    </source>
</evidence>
<feature type="transmembrane region" description="Helical" evidence="1">
    <location>
        <begin position="73"/>
        <end position="94"/>
    </location>
</feature>
<proteinExistence type="predicted"/>
<keyword evidence="1" id="KW-1133">Transmembrane helix</keyword>